<protein>
    <submittedName>
        <fullName evidence="2">DNA-3-methyladenine glycosylase I</fullName>
    </submittedName>
</protein>
<keyword evidence="1" id="KW-0479">Metal-binding</keyword>
<reference evidence="3" key="1">
    <citation type="submission" date="2016-10" db="EMBL/GenBank/DDBJ databases">
        <authorList>
            <person name="Varghese N."/>
            <person name="Submissions S."/>
        </authorList>
    </citation>
    <scope>NUCLEOTIDE SEQUENCE [LARGE SCALE GENOMIC DNA]</scope>
    <source>
        <strain evidence="3">KHGC19</strain>
    </source>
</reference>
<dbReference type="GO" id="GO:0008725">
    <property type="term" value="F:DNA-3-methyladenine glycosylase activity"/>
    <property type="evidence" value="ECO:0007669"/>
    <property type="project" value="InterPro"/>
</dbReference>
<accession>A0A1H9QV80</accession>
<dbReference type="PANTHER" id="PTHR30037">
    <property type="entry name" value="DNA-3-METHYLADENINE GLYCOSYLASE 1"/>
    <property type="match status" value="1"/>
</dbReference>
<feature type="binding site" evidence="1">
    <location>
        <position position="223"/>
    </location>
    <ligand>
        <name>Zn(2+)</name>
        <dbReference type="ChEBI" id="CHEBI:29105"/>
    </ligand>
</feature>
<evidence type="ECO:0000256" key="1">
    <source>
        <dbReference type="PIRSR" id="PIRSR605019-1"/>
    </source>
</evidence>
<sequence length="226" mass="25194">MQALGWRRPGVASRCRKAAEKGVVRMAEWAEAGASKVGAGKSGATACRAWFEGDPLLEDYHDHEWCKPSHDDRFQFEMLCLEGASTGLSWKTIMRKRRTYLDAFCNFDVAACAALGDVALEGLLENPGIVRNRAKVFGVRRNARAVLRIQRELGSFDAYLWDFVGGSPIDGHWASVDQIPTKSDESRRLSADLRHRGMVFVGPTITYSFMQAVGLVNDHLRDCPCR</sequence>
<dbReference type="SUPFAM" id="SSF48150">
    <property type="entry name" value="DNA-glycosylase"/>
    <property type="match status" value="1"/>
</dbReference>
<dbReference type="EMBL" id="FOGP01000006">
    <property type="protein sequence ID" value="SER64135.1"/>
    <property type="molecule type" value="Genomic_DNA"/>
</dbReference>
<dbReference type="InterPro" id="IPR005019">
    <property type="entry name" value="Adenine_glyco"/>
</dbReference>
<name>A0A1H9QV80_9ACTN</name>
<evidence type="ECO:0000313" key="3">
    <source>
        <dbReference type="Proteomes" id="UP000199128"/>
    </source>
</evidence>
<dbReference type="GO" id="GO:0006284">
    <property type="term" value="P:base-excision repair"/>
    <property type="evidence" value="ECO:0007669"/>
    <property type="project" value="InterPro"/>
</dbReference>
<dbReference type="PANTHER" id="PTHR30037:SF4">
    <property type="entry name" value="DNA-3-METHYLADENINE GLYCOSYLASE I"/>
    <property type="match status" value="1"/>
</dbReference>
<evidence type="ECO:0000313" key="2">
    <source>
        <dbReference type="EMBL" id="SER64135.1"/>
    </source>
</evidence>
<dbReference type="InterPro" id="IPR052891">
    <property type="entry name" value="DNA-3mA_glycosylase"/>
</dbReference>
<gene>
    <name evidence="2" type="ORF">SAMN05216446_1558</name>
</gene>
<organism evidence="2 3">
    <name type="scientific">Parafannyhessea umbonata</name>
    <dbReference type="NCBI Taxonomy" id="604330"/>
    <lineage>
        <taxon>Bacteria</taxon>
        <taxon>Bacillati</taxon>
        <taxon>Actinomycetota</taxon>
        <taxon>Coriobacteriia</taxon>
        <taxon>Coriobacteriales</taxon>
        <taxon>Atopobiaceae</taxon>
        <taxon>Parafannyhessea</taxon>
    </lineage>
</organism>
<dbReference type="Pfam" id="PF03352">
    <property type="entry name" value="Adenine_glyco"/>
    <property type="match status" value="1"/>
</dbReference>
<keyword evidence="1" id="KW-0862">Zinc</keyword>
<proteinExistence type="predicted"/>
<feature type="binding site" evidence="1">
    <location>
        <position position="61"/>
    </location>
    <ligand>
        <name>Zn(2+)</name>
        <dbReference type="ChEBI" id="CHEBI:29105"/>
    </ligand>
</feature>
<dbReference type="Gene3D" id="1.10.340.30">
    <property type="entry name" value="Hypothetical protein, domain 2"/>
    <property type="match status" value="1"/>
</dbReference>
<dbReference type="InterPro" id="IPR011257">
    <property type="entry name" value="DNA_glycosylase"/>
</dbReference>
<dbReference type="AlphaFoldDB" id="A0A1H9QV80"/>
<dbReference type="Proteomes" id="UP000199128">
    <property type="component" value="Unassembled WGS sequence"/>
</dbReference>
<dbReference type="GO" id="GO:0046872">
    <property type="term" value="F:metal ion binding"/>
    <property type="evidence" value="ECO:0007669"/>
    <property type="project" value="UniProtKB-KW"/>
</dbReference>
<feature type="binding site" evidence="1">
    <location>
        <position position="219"/>
    </location>
    <ligand>
        <name>Zn(2+)</name>
        <dbReference type="ChEBI" id="CHEBI:29105"/>
    </ligand>
</feature>